<organism evidence="1 2">
    <name type="scientific">Rhodococcus rhodnii</name>
    <dbReference type="NCBI Taxonomy" id="38312"/>
    <lineage>
        <taxon>Bacteria</taxon>
        <taxon>Bacillati</taxon>
        <taxon>Actinomycetota</taxon>
        <taxon>Actinomycetes</taxon>
        <taxon>Mycobacteriales</taxon>
        <taxon>Nocardiaceae</taxon>
        <taxon>Rhodococcus</taxon>
    </lineage>
</organism>
<proteinExistence type="predicted"/>
<dbReference type="RefSeq" id="WP_010838471.1">
    <property type="nucleotide sequence ID" value="NZ_QRCM01000001.1"/>
</dbReference>
<gene>
    <name evidence="1" type="ORF">DW322_11735</name>
</gene>
<dbReference type="EMBL" id="QRCM01000001">
    <property type="protein sequence ID" value="TXG90769.1"/>
    <property type="molecule type" value="Genomic_DNA"/>
</dbReference>
<evidence type="ECO:0000313" key="1">
    <source>
        <dbReference type="EMBL" id="TXG90769.1"/>
    </source>
</evidence>
<protein>
    <submittedName>
        <fullName evidence="1">Uncharacterized protein</fullName>
    </submittedName>
</protein>
<sequence length="235" mass="25479">MSIAQTLEASMMSGVEPEDHVPTRTPAEYIAKSVKFDGSASLFELALDPVHGRAWESPMSVLHADAHIMNWHCWGKGRTDSGNIGIRLLWHDVTDTRAPETPTLHELGMQQSLKASGVHAAVFEADRAILAMWLAETPAWVQWRNVAGANDVVHPDDAHVLSEALKSFRSGDVVPHAAVARLRGVCDWVLADLHIQPYPGPLGDKLVLVHVDAAARDDMRDNPSPTRPGASSGDG</sequence>
<accession>A0A6P2CDF3</accession>
<evidence type="ECO:0000313" key="2">
    <source>
        <dbReference type="Proteomes" id="UP000471120"/>
    </source>
</evidence>
<dbReference type="AlphaFoldDB" id="A0A6P2CDF3"/>
<dbReference type="Proteomes" id="UP000471120">
    <property type="component" value="Unassembled WGS sequence"/>
</dbReference>
<name>A0A6P2CDF3_9NOCA</name>
<reference evidence="1 2" key="1">
    <citation type="submission" date="2018-07" db="EMBL/GenBank/DDBJ databases">
        <title>Genome sequence of Rhodococcus rhodnii ATCC 35071 from Rhodnius prolixus.</title>
        <authorList>
            <person name="Patel V."/>
            <person name="Vogel K.J."/>
        </authorList>
    </citation>
    <scope>NUCLEOTIDE SEQUENCE [LARGE SCALE GENOMIC DNA]</scope>
    <source>
        <strain evidence="1 2">ATCC 35071</strain>
    </source>
</reference>
<comment type="caution">
    <text evidence="1">The sequence shown here is derived from an EMBL/GenBank/DDBJ whole genome shotgun (WGS) entry which is preliminary data.</text>
</comment>